<comment type="caution">
    <text evidence="1">The sequence shown here is derived from an EMBL/GenBank/DDBJ whole genome shotgun (WGS) entry which is preliminary data.</text>
</comment>
<dbReference type="EMBL" id="JABXBU010000012">
    <property type="protein sequence ID" value="KAF8788761.1"/>
    <property type="molecule type" value="Genomic_DNA"/>
</dbReference>
<evidence type="ECO:0000313" key="2">
    <source>
        <dbReference type="Proteomes" id="UP000807504"/>
    </source>
</evidence>
<sequence length="93" mass="10986">MIIIPYEFSREADVPPKWKVANWVMECLAHLHIEKSYLSYYNSATFKEGRDISGIASSDDFTDWPEKYERGTWLQQGIIDIIMHNKVKDFITR</sequence>
<protein>
    <submittedName>
        <fullName evidence="1">Uncharacterized protein</fullName>
    </submittedName>
</protein>
<organism evidence="1 2">
    <name type="scientific">Argiope bruennichi</name>
    <name type="common">Wasp spider</name>
    <name type="synonym">Aranea bruennichi</name>
    <dbReference type="NCBI Taxonomy" id="94029"/>
    <lineage>
        <taxon>Eukaryota</taxon>
        <taxon>Metazoa</taxon>
        <taxon>Ecdysozoa</taxon>
        <taxon>Arthropoda</taxon>
        <taxon>Chelicerata</taxon>
        <taxon>Arachnida</taxon>
        <taxon>Araneae</taxon>
        <taxon>Araneomorphae</taxon>
        <taxon>Entelegynae</taxon>
        <taxon>Araneoidea</taxon>
        <taxon>Araneidae</taxon>
        <taxon>Argiope</taxon>
    </lineage>
</organism>
<evidence type="ECO:0000313" key="1">
    <source>
        <dbReference type="EMBL" id="KAF8788761.1"/>
    </source>
</evidence>
<proteinExistence type="predicted"/>
<name>A0A8T0FCW7_ARGBR</name>
<accession>A0A8T0FCW7</accession>
<keyword evidence="2" id="KW-1185">Reference proteome</keyword>
<dbReference type="AlphaFoldDB" id="A0A8T0FCW7"/>
<dbReference type="Proteomes" id="UP000807504">
    <property type="component" value="Unassembled WGS sequence"/>
</dbReference>
<reference evidence="1" key="1">
    <citation type="journal article" date="2020" name="bioRxiv">
        <title>Chromosome-level reference genome of the European wasp spider Argiope bruennichi: a resource for studies on range expansion and evolutionary adaptation.</title>
        <authorList>
            <person name="Sheffer M.M."/>
            <person name="Hoppe A."/>
            <person name="Krehenwinkel H."/>
            <person name="Uhl G."/>
            <person name="Kuss A.W."/>
            <person name="Jensen L."/>
            <person name="Jensen C."/>
            <person name="Gillespie R.G."/>
            <person name="Hoff K.J."/>
            <person name="Prost S."/>
        </authorList>
    </citation>
    <scope>NUCLEOTIDE SEQUENCE</scope>
</reference>
<gene>
    <name evidence="1" type="ORF">HNY73_006767</name>
</gene>
<reference evidence="1" key="2">
    <citation type="submission" date="2020-06" db="EMBL/GenBank/DDBJ databases">
        <authorList>
            <person name="Sheffer M."/>
        </authorList>
    </citation>
    <scope>NUCLEOTIDE SEQUENCE</scope>
</reference>